<dbReference type="GO" id="GO:0000155">
    <property type="term" value="F:phosphorelay sensor kinase activity"/>
    <property type="evidence" value="ECO:0007669"/>
    <property type="project" value="InterPro"/>
</dbReference>
<comment type="caution">
    <text evidence="12">The sequence shown here is derived from an EMBL/GenBank/DDBJ whole genome shotgun (WGS) entry which is preliminary data.</text>
</comment>
<gene>
    <name evidence="12" type="ORF">ESZ54_02485</name>
</gene>
<accession>A0A4S3B7Y8</accession>
<evidence type="ECO:0000256" key="1">
    <source>
        <dbReference type="ARBA" id="ARBA00000085"/>
    </source>
</evidence>
<dbReference type="GO" id="GO:0005886">
    <property type="term" value="C:plasma membrane"/>
    <property type="evidence" value="ECO:0007669"/>
    <property type="project" value="TreeGrafter"/>
</dbReference>
<keyword evidence="4" id="KW-0597">Phosphoprotein</keyword>
<keyword evidence="6" id="KW-0418">Kinase</keyword>
<keyword evidence="5" id="KW-0808">Transferase</keyword>
<dbReference type="Pfam" id="PF02518">
    <property type="entry name" value="HATPase_c"/>
    <property type="match status" value="1"/>
</dbReference>
<dbReference type="Gene3D" id="3.30.565.10">
    <property type="entry name" value="Histidine kinase-like ATPase, C-terminal domain"/>
    <property type="match status" value="1"/>
</dbReference>
<dbReference type="FunFam" id="1.10.287.130:FF:000001">
    <property type="entry name" value="Two-component sensor histidine kinase"/>
    <property type="match status" value="1"/>
</dbReference>
<dbReference type="InterPro" id="IPR050351">
    <property type="entry name" value="BphY/WalK/GraS-like"/>
</dbReference>
<dbReference type="GO" id="GO:0016036">
    <property type="term" value="P:cellular response to phosphate starvation"/>
    <property type="evidence" value="ECO:0007669"/>
    <property type="project" value="TreeGrafter"/>
</dbReference>
<keyword evidence="8 9" id="KW-0472">Membrane</keyword>
<name>A0A4S3B7Y8_9ENTE</name>
<reference evidence="12 13" key="1">
    <citation type="submission" date="2019-01" db="EMBL/GenBank/DDBJ databases">
        <title>Vagococcus silagei sp. nov. isolated from brewer's grain.</title>
        <authorList>
            <person name="Guu J.-R."/>
        </authorList>
    </citation>
    <scope>NUCLEOTIDE SEQUENCE [LARGE SCALE GENOMIC DNA]</scope>
    <source>
        <strain evidence="12 13">2B-2</strain>
    </source>
</reference>
<dbReference type="Gene3D" id="1.10.287.130">
    <property type="match status" value="1"/>
</dbReference>
<proteinExistence type="predicted"/>
<dbReference type="InterPro" id="IPR003661">
    <property type="entry name" value="HisK_dim/P_dom"/>
</dbReference>
<evidence type="ECO:0000256" key="7">
    <source>
        <dbReference type="ARBA" id="ARBA00023012"/>
    </source>
</evidence>
<feature type="transmembrane region" description="Helical" evidence="9">
    <location>
        <begin position="12"/>
        <end position="33"/>
    </location>
</feature>
<dbReference type="NCBIfam" id="TIGR00229">
    <property type="entry name" value="sensory_box"/>
    <property type="match status" value="1"/>
</dbReference>
<organism evidence="12 13">
    <name type="scientific">Vagococcus silagei</name>
    <dbReference type="NCBI Taxonomy" id="2508885"/>
    <lineage>
        <taxon>Bacteria</taxon>
        <taxon>Bacillati</taxon>
        <taxon>Bacillota</taxon>
        <taxon>Bacilli</taxon>
        <taxon>Lactobacillales</taxon>
        <taxon>Enterococcaceae</taxon>
        <taxon>Vagococcus</taxon>
    </lineage>
</organism>
<evidence type="ECO:0000256" key="4">
    <source>
        <dbReference type="ARBA" id="ARBA00022553"/>
    </source>
</evidence>
<comment type="subcellular location">
    <subcellularLocation>
        <location evidence="2">Membrane</location>
    </subcellularLocation>
</comment>
<dbReference type="Gene3D" id="3.30.450.20">
    <property type="entry name" value="PAS domain"/>
    <property type="match status" value="2"/>
</dbReference>
<evidence type="ECO:0000256" key="2">
    <source>
        <dbReference type="ARBA" id="ARBA00004370"/>
    </source>
</evidence>
<keyword evidence="9" id="KW-1133">Transmembrane helix</keyword>
<feature type="transmembrane region" description="Helical" evidence="9">
    <location>
        <begin position="169"/>
        <end position="188"/>
    </location>
</feature>
<evidence type="ECO:0000256" key="9">
    <source>
        <dbReference type="SAM" id="Phobius"/>
    </source>
</evidence>
<evidence type="ECO:0000256" key="6">
    <source>
        <dbReference type="ARBA" id="ARBA00022777"/>
    </source>
</evidence>
<dbReference type="InterPro" id="IPR003594">
    <property type="entry name" value="HATPase_dom"/>
</dbReference>
<dbReference type="SMART" id="SM00387">
    <property type="entry name" value="HATPase_c"/>
    <property type="match status" value="1"/>
</dbReference>
<dbReference type="Pfam" id="PF00512">
    <property type="entry name" value="HisKA"/>
    <property type="match status" value="1"/>
</dbReference>
<dbReference type="EC" id="2.7.13.3" evidence="3"/>
<dbReference type="PANTHER" id="PTHR45453:SF1">
    <property type="entry name" value="PHOSPHATE REGULON SENSOR PROTEIN PHOR"/>
    <property type="match status" value="1"/>
</dbReference>
<feature type="domain" description="Histidine kinase" evidence="10">
    <location>
        <begin position="366"/>
        <end position="583"/>
    </location>
</feature>
<dbReference type="InterPro" id="IPR000014">
    <property type="entry name" value="PAS"/>
</dbReference>
<sequence>MNEEQKRKISPWMLVAGILILFISGGLYTTSFFKEEVLQQQREKLTTEIDLLVPFVTNDEMFSFKSSELDQAISEDERLTILDSAGKIIYDSSHQKEATGTREMRPEIQQILKDKQKIGYSVRESATVQEKYLYVAKPIQIKNRNVGIIRISEKYTGISSHLVQFQKQLFAVFFILAVAILVLYYVLLKQSRKPIQFILPILKDAIKNPNKKQKVVDAPSEWQVLYDTVYELMDETNSLYVRQKQDETKLQFLFENLEIGLFIVNNAGHLTLANEATERLFGKKFKECHYQEWFTQPKVIKLIRESMRMQEISQSEFQVAFQKSRDVKITVRPLRSDSDEIEYVGILYDVTEIRQIERVHEDFISNISHELKTPTTSIMGFAETLLSGAKDDPETTTDFLTIIEKESHRLMRLIQNILMLLKTEKDIYLLDQVSLSPKTVIEEEIERYRHQAQQKELTIIFDSVFDKKFKVPSNAFQLIVKNLIENAIEYSEKNGEIFVYLVEQNDLLIFTVEDTGIGVSDEDQARIFERFYRVSQSRQRNTGGSGLGLSIVQHYVSMLGGTVKLTSELGEGTTVIVKLPFTEEKGI</sequence>
<evidence type="ECO:0000259" key="10">
    <source>
        <dbReference type="PROSITE" id="PS50109"/>
    </source>
</evidence>
<dbReference type="RefSeq" id="WP_136136094.1">
    <property type="nucleotide sequence ID" value="NZ_SDGV01000004.1"/>
</dbReference>
<dbReference type="FunFam" id="3.30.565.10:FF:000006">
    <property type="entry name" value="Sensor histidine kinase WalK"/>
    <property type="match status" value="1"/>
</dbReference>
<dbReference type="InterPro" id="IPR005467">
    <property type="entry name" value="His_kinase_dom"/>
</dbReference>
<evidence type="ECO:0000313" key="13">
    <source>
        <dbReference type="Proteomes" id="UP000310506"/>
    </source>
</evidence>
<dbReference type="SMART" id="SM00388">
    <property type="entry name" value="HisKA"/>
    <property type="match status" value="1"/>
</dbReference>
<dbReference type="PROSITE" id="PS50109">
    <property type="entry name" value="HIS_KIN"/>
    <property type="match status" value="1"/>
</dbReference>
<comment type="catalytic activity">
    <reaction evidence="1">
        <text>ATP + protein L-histidine = ADP + protein N-phospho-L-histidine.</text>
        <dbReference type="EC" id="2.7.13.3"/>
    </reaction>
</comment>
<dbReference type="InterPro" id="IPR004358">
    <property type="entry name" value="Sig_transdc_His_kin-like_C"/>
</dbReference>
<dbReference type="AlphaFoldDB" id="A0A4S3B7Y8"/>
<dbReference type="SUPFAM" id="SSF47384">
    <property type="entry name" value="Homodimeric domain of signal transducing histidine kinase"/>
    <property type="match status" value="1"/>
</dbReference>
<feature type="domain" description="PAS" evidence="11">
    <location>
        <begin position="246"/>
        <end position="287"/>
    </location>
</feature>
<dbReference type="PROSITE" id="PS50112">
    <property type="entry name" value="PAS"/>
    <property type="match status" value="1"/>
</dbReference>
<dbReference type="EMBL" id="SDGV01000004">
    <property type="protein sequence ID" value="THB62093.1"/>
    <property type="molecule type" value="Genomic_DNA"/>
</dbReference>
<dbReference type="InterPro" id="IPR035965">
    <property type="entry name" value="PAS-like_dom_sf"/>
</dbReference>
<dbReference type="PRINTS" id="PR00344">
    <property type="entry name" value="BCTRLSENSOR"/>
</dbReference>
<keyword evidence="13" id="KW-1185">Reference proteome</keyword>
<dbReference type="InterPro" id="IPR036097">
    <property type="entry name" value="HisK_dim/P_sf"/>
</dbReference>
<keyword evidence="7" id="KW-0902">Two-component regulatory system</keyword>
<dbReference type="SUPFAM" id="SSF55785">
    <property type="entry name" value="PYP-like sensor domain (PAS domain)"/>
    <property type="match status" value="1"/>
</dbReference>
<dbReference type="GO" id="GO:0004721">
    <property type="term" value="F:phosphoprotein phosphatase activity"/>
    <property type="evidence" value="ECO:0007669"/>
    <property type="project" value="TreeGrafter"/>
</dbReference>
<dbReference type="InterPro" id="IPR036890">
    <property type="entry name" value="HATPase_C_sf"/>
</dbReference>
<evidence type="ECO:0000259" key="11">
    <source>
        <dbReference type="PROSITE" id="PS50112"/>
    </source>
</evidence>
<evidence type="ECO:0000256" key="8">
    <source>
        <dbReference type="ARBA" id="ARBA00023136"/>
    </source>
</evidence>
<keyword evidence="9" id="KW-0812">Transmembrane</keyword>
<dbReference type="Proteomes" id="UP000310506">
    <property type="component" value="Unassembled WGS sequence"/>
</dbReference>
<evidence type="ECO:0000256" key="5">
    <source>
        <dbReference type="ARBA" id="ARBA00022679"/>
    </source>
</evidence>
<dbReference type="CDD" id="cd00075">
    <property type="entry name" value="HATPase"/>
    <property type="match status" value="1"/>
</dbReference>
<evidence type="ECO:0000313" key="12">
    <source>
        <dbReference type="EMBL" id="THB62093.1"/>
    </source>
</evidence>
<protein>
    <recommendedName>
        <fullName evidence="3">histidine kinase</fullName>
        <ecNumber evidence="3">2.7.13.3</ecNumber>
    </recommendedName>
</protein>
<dbReference type="CDD" id="cd00082">
    <property type="entry name" value="HisKA"/>
    <property type="match status" value="1"/>
</dbReference>
<dbReference type="Pfam" id="PF13426">
    <property type="entry name" value="PAS_9"/>
    <property type="match status" value="1"/>
</dbReference>
<dbReference type="SUPFAM" id="SSF55874">
    <property type="entry name" value="ATPase domain of HSP90 chaperone/DNA topoisomerase II/histidine kinase"/>
    <property type="match status" value="1"/>
</dbReference>
<dbReference type="PANTHER" id="PTHR45453">
    <property type="entry name" value="PHOSPHATE REGULON SENSOR PROTEIN PHOR"/>
    <property type="match status" value="1"/>
</dbReference>
<evidence type="ECO:0000256" key="3">
    <source>
        <dbReference type="ARBA" id="ARBA00012438"/>
    </source>
</evidence>
<dbReference type="OrthoDB" id="9813151at2"/>